<dbReference type="PANTHER" id="PTHR30629">
    <property type="entry name" value="PROPHAGE INTEGRASE"/>
    <property type="match status" value="1"/>
</dbReference>
<sequence length="502" mass="54924">MARAPLELGTWGRVWVSPVGPARKGKATSYRARAMYRDFDGVTREVVAKARTRSAAEASLLTKLRQRAAARHGGSLKSTDRFSVAAELWFDQINEMVEDGRRSPGTRETYRRKLDSHVLPALADVRLAEISTPLVDSVIQSVKKRVGPPTAKLTRTVISGVLSLAVRNGAISANPVRDVGSIPARPKRRPRALDEEERTAWFAMLAADPRAVAADLPDLTAFLLATGVRIGEALGLLWAEVDLGVGEVEITHQVTRIKGEGLVRIGTKSVAGERVLKVPSSCLAMLERRWAEGVRPDEPVFCDALGNFRDPNNVRRDLRQARSPFGSRARGQLGVALAQARRSTRRSRSDVAEALAWPKTRIELIESGRVRLDDDQVLTLIDLYKLRGSSRAEIVTLAQEAAEPSEADALAWITSHSFRKTTATILDDAGQSARQIADQLGHARPSLTQDVYMGRRSKNPAAAAALDAAIENDVRDSKSDHFPDQSRDPRVAPETDTSPDLQ</sequence>
<keyword evidence="10" id="KW-1185">Reference proteome</keyword>
<keyword evidence="2" id="KW-0229">DNA integration</keyword>
<dbReference type="Gene3D" id="1.10.150.130">
    <property type="match status" value="1"/>
</dbReference>
<dbReference type="InterPro" id="IPR044068">
    <property type="entry name" value="CB"/>
</dbReference>
<dbReference type="STRING" id="443156.SAMN04489867_1637"/>
<gene>
    <name evidence="9" type="ORF">SAMN04489867_1637</name>
</gene>
<keyword evidence="4" id="KW-0233">DNA recombination</keyword>
<protein>
    <submittedName>
        <fullName evidence="9">Phage integrase family protein</fullName>
    </submittedName>
</protein>
<accession>A0A1H0QK10</accession>
<feature type="domain" description="Tyr recombinase" evidence="7">
    <location>
        <begin position="188"/>
        <end position="465"/>
    </location>
</feature>
<evidence type="ECO:0000313" key="9">
    <source>
        <dbReference type="EMBL" id="SDP17721.1"/>
    </source>
</evidence>
<evidence type="ECO:0000256" key="5">
    <source>
        <dbReference type="PROSITE-ProRule" id="PRU01248"/>
    </source>
</evidence>
<dbReference type="GO" id="GO:0003677">
    <property type="term" value="F:DNA binding"/>
    <property type="evidence" value="ECO:0007669"/>
    <property type="project" value="UniProtKB-UniRule"/>
</dbReference>
<dbReference type="AlphaFoldDB" id="A0A1H0QK10"/>
<organism evidence="9 10">
    <name type="scientific">Pedococcus dokdonensis</name>
    <dbReference type="NCBI Taxonomy" id="443156"/>
    <lineage>
        <taxon>Bacteria</taxon>
        <taxon>Bacillati</taxon>
        <taxon>Actinomycetota</taxon>
        <taxon>Actinomycetes</taxon>
        <taxon>Micrococcales</taxon>
        <taxon>Intrasporangiaceae</taxon>
        <taxon>Pedococcus</taxon>
    </lineage>
</organism>
<dbReference type="InterPro" id="IPR050808">
    <property type="entry name" value="Phage_Integrase"/>
</dbReference>
<dbReference type="InterPro" id="IPR053876">
    <property type="entry name" value="Phage_int_M"/>
</dbReference>
<comment type="similarity">
    <text evidence="1">Belongs to the 'phage' integrase family.</text>
</comment>
<dbReference type="Gene3D" id="1.10.443.10">
    <property type="entry name" value="Intergrase catalytic core"/>
    <property type="match status" value="1"/>
</dbReference>
<dbReference type="InterPro" id="IPR011010">
    <property type="entry name" value="DNA_brk_join_enz"/>
</dbReference>
<dbReference type="GO" id="GO:0006310">
    <property type="term" value="P:DNA recombination"/>
    <property type="evidence" value="ECO:0007669"/>
    <property type="project" value="UniProtKB-KW"/>
</dbReference>
<dbReference type="Proteomes" id="UP000199077">
    <property type="component" value="Chromosome I"/>
</dbReference>
<reference evidence="10" key="1">
    <citation type="submission" date="2016-10" db="EMBL/GenBank/DDBJ databases">
        <authorList>
            <person name="Varghese N."/>
            <person name="Submissions S."/>
        </authorList>
    </citation>
    <scope>NUCLEOTIDE SEQUENCE [LARGE SCALE GENOMIC DNA]</scope>
    <source>
        <strain evidence="10">DSM 22329</strain>
    </source>
</reference>
<evidence type="ECO:0000313" key="10">
    <source>
        <dbReference type="Proteomes" id="UP000199077"/>
    </source>
</evidence>
<dbReference type="InterPro" id="IPR013762">
    <property type="entry name" value="Integrase-like_cat_sf"/>
</dbReference>
<dbReference type="SUPFAM" id="SSF56349">
    <property type="entry name" value="DNA breaking-rejoining enzymes"/>
    <property type="match status" value="1"/>
</dbReference>
<dbReference type="PROSITE" id="PS51900">
    <property type="entry name" value="CB"/>
    <property type="match status" value="1"/>
</dbReference>
<evidence type="ECO:0000256" key="3">
    <source>
        <dbReference type="ARBA" id="ARBA00023125"/>
    </source>
</evidence>
<evidence type="ECO:0000256" key="1">
    <source>
        <dbReference type="ARBA" id="ARBA00008857"/>
    </source>
</evidence>
<proteinExistence type="inferred from homology"/>
<name>A0A1H0QK10_9MICO</name>
<dbReference type="GO" id="GO:0015074">
    <property type="term" value="P:DNA integration"/>
    <property type="evidence" value="ECO:0007669"/>
    <property type="project" value="UniProtKB-KW"/>
</dbReference>
<evidence type="ECO:0000256" key="4">
    <source>
        <dbReference type="ARBA" id="ARBA00023172"/>
    </source>
</evidence>
<dbReference type="InterPro" id="IPR010998">
    <property type="entry name" value="Integrase_recombinase_N"/>
</dbReference>
<feature type="region of interest" description="Disordered" evidence="6">
    <location>
        <begin position="472"/>
        <end position="502"/>
    </location>
</feature>
<feature type="compositionally biased region" description="Basic and acidic residues" evidence="6">
    <location>
        <begin position="472"/>
        <end position="493"/>
    </location>
</feature>
<evidence type="ECO:0000259" key="7">
    <source>
        <dbReference type="PROSITE" id="PS51898"/>
    </source>
</evidence>
<dbReference type="Pfam" id="PF22022">
    <property type="entry name" value="Phage_int_M"/>
    <property type="match status" value="1"/>
</dbReference>
<evidence type="ECO:0000256" key="2">
    <source>
        <dbReference type="ARBA" id="ARBA00022908"/>
    </source>
</evidence>
<keyword evidence="3 5" id="KW-0238">DNA-binding</keyword>
<dbReference type="PROSITE" id="PS51898">
    <property type="entry name" value="TYR_RECOMBINASE"/>
    <property type="match status" value="1"/>
</dbReference>
<evidence type="ECO:0000259" key="8">
    <source>
        <dbReference type="PROSITE" id="PS51900"/>
    </source>
</evidence>
<dbReference type="PANTHER" id="PTHR30629:SF2">
    <property type="entry name" value="PROPHAGE INTEGRASE INTS-RELATED"/>
    <property type="match status" value="1"/>
</dbReference>
<dbReference type="InterPro" id="IPR002104">
    <property type="entry name" value="Integrase_catalytic"/>
</dbReference>
<dbReference type="Pfam" id="PF13560">
    <property type="entry name" value="HTH_31"/>
    <property type="match status" value="1"/>
</dbReference>
<feature type="domain" description="Core-binding (CB)" evidence="8">
    <location>
        <begin position="91"/>
        <end position="166"/>
    </location>
</feature>
<dbReference type="EMBL" id="LT629711">
    <property type="protein sequence ID" value="SDP17721.1"/>
    <property type="molecule type" value="Genomic_DNA"/>
</dbReference>
<evidence type="ECO:0000256" key="6">
    <source>
        <dbReference type="SAM" id="MobiDB-lite"/>
    </source>
</evidence>